<dbReference type="InterPro" id="IPR025724">
    <property type="entry name" value="GAG-pre-integrase_dom"/>
</dbReference>
<feature type="domain" description="CCHC-type" evidence="2">
    <location>
        <begin position="90"/>
        <end position="105"/>
    </location>
</feature>
<dbReference type="InterPro" id="IPR036875">
    <property type="entry name" value="Znf_CCHC_sf"/>
</dbReference>
<evidence type="ECO:0000313" key="3">
    <source>
        <dbReference type="EMBL" id="KAK9685569.1"/>
    </source>
</evidence>
<keyword evidence="1" id="KW-0863">Zinc-finger</keyword>
<keyword evidence="4" id="KW-1185">Reference proteome</keyword>
<dbReference type="EMBL" id="JASPKY010000769">
    <property type="protein sequence ID" value="KAK9685569.1"/>
    <property type="molecule type" value="Genomic_DNA"/>
</dbReference>
<proteinExistence type="predicted"/>
<protein>
    <submittedName>
        <fullName evidence="3">GAG-pre-integrase domain</fullName>
    </submittedName>
</protein>
<dbReference type="Gene3D" id="4.10.60.10">
    <property type="entry name" value="Zinc finger, CCHC-type"/>
    <property type="match status" value="1"/>
</dbReference>
<reference evidence="3 4" key="1">
    <citation type="journal article" date="2024" name="BMC Genomics">
        <title>De novo assembly and annotation of Popillia japonica's genome with initial clues to its potential as an invasive pest.</title>
        <authorList>
            <person name="Cucini C."/>
            <person name="Boschi S."/>
            <person name="Funari R."/>
            <person name="Cardaioli E."/>
            <person name="Iannotti N."/>
            <person name="Marturano G."/>
            <person name="Paoli F."/>
            <person name="Bruttini M."/>
            <person name="Carapelli A."/>
            <person name="Frati F."/>
            <person name="Nardi F."/>
        </authorList>
    </citation>
    <scope>NUCLEOTIDE SEQUENCE [LARGE SCALE GENOMIC DNA]</scope>
    <source>
        <strain evidence="3">DMR45628</strain>
    </source>
</reference>
<sequence length="233" mass="27050">MYYKSRIKVRGKEFSPFKYGSFITAWDSYDENKQTFDNLTARLLKEEQRLAQGDETTSALAAIKVSKSKSKLSSSGNETKRSFSKKNLECYYCHKKGHFKSECRNLQNFKVIFDDQKIEVRKNQLVVKGIKLSNHCYKMLFKMFSVEQANVSVNQAKLWHDRLGHVNNNTFKGIKLSNHCYKMLFKMFSVEQANVSVNQAKLWHDRLGHVNNNTLKDMANNGMLPNVSLKDVR</sequence>
<dbReference type="SUPFAM" id="SSF57756">
    <property type="entry name" value="Retrovirus zinc finger-like domains"/>
    <property type="match status" value="1"/>
</dbReference>
<dbReference type="GO" id="GO:0003676">
    <property type="term" value="F:nucleic acid binding"/>
    <property type="evidence" value="ECO:0007669"/>
    <property type="project" value="InterPro"/>
</dbReference>
<evidence type="ECO:0000256" key="1">
    <source>
        <dbReference type="PROSITE-ProRule" id="PRU00047"/>
    </source>
</evidence>
<comment type="caution">
    <text evidence="3">The sequence shown here is derived from an EMBL/GenBank/DDBJ whole genome shotgun (WGS) entry which is preliminary data.</text>
</comment>
<dbReference type="PROSITE" id="PS50158">
    <property type="entry name" value="ZF_CCHC"/>
    <property type="match status" value="1"/>
</dbReference>
<name>A0AAW1I9H3_POPJA</name>
<evidence type="ECO:0000313" key="4">
    <source>
        <dbReference type="Proteomes" id="UP001458880"/>
    </source>
</evidence>
<dbReference type="Proteomes" id="UP001458880">
    <property type="component" value="Unassembled WGS sequence"/>
</dbReference>
<organism evidence="3 4">
    <name type="scientific">Popillia japonica</name>
    <name type="common">Japanese beetle</name>
    <dbReference type="NCBI Taxonomy" id="7064"/>
    <lineage>
        <taxon>Eukaryota</taxon>
        <taxon>Metazoa</taxon>
        <taxon>Ecdysozoa</taxon>
        <taxon>Arthropoda</taxon>
        <taxon>Hexapoda</taxon>
        <taxon>Insecta</taxon>
        <taxon>Pterygota</taxon>
        <taxon>Neoptera</taxon>
        <taxon>Endopterygota</taxon>
        <taxon>Coleoptera</taxon>
        <taxon>Polyphaga</taxon>
        <taxon>Scarabaeiformia</taxon>
        <taxon>Scarabaeidae</taxon>
        <taxon>Rutelinae</taxon>
        <taxon>Popillia</taxon>
    </lineage>
</organism>
<dbReference type="SMART" id="SM00343">
    <property type="entry name" value="ZnF_C2HC"/>
    <property type="match status" value="1"/>
</dbReference>
<evidence type="ECO:0000259" key="2">
    <source>
        <dbReference type="PROSITE" id="PS50158"/>
    </source>
</evidence>
<dbReference type="GO" id="GO:0008270">
    <property type="term" value="F:zinc ion binding"/>
    <property type="evidence" value="ECO:0007669"/>
    <property type="project" value="UniProtKB-KW"/>
</dbReference>
<dbReference type="Pfam" id="PF13976">
    <property type="entry name" value="gag_pre-integrs"/>
    <property type="match status" value="1"/>
</dbReference>
<dbReference type="InterPro" id="IPR001878">
    <property type="entry name" value="Znf_CCHC"/>
</dbReference>
<accession>A0AAW1I9H3</accession>
<keyword evidence="1" id="KW-0479">Metal-binding</keyword>
<dbReference type="AlphaFoldDB" id="A0AAW1I9H3"/>
<keyword evidence="1" id="KW-0862">Zinc</keyword>
<gene>
    <name evidence="3" type="ORF">QE152_g37936</name>
</gene>